<dbReference type="STRING" id="1003.SAMN04488541_101780"/>
<sequence length="219" mass="25856">MNENELKNLWKSANAKITESLVLNRQHIEEITKIKAQSLISSIKPIKVFTILVGITWVISLGGYLANLWINQYTTTNKFFLFAATAQVFLTALTIGFYVYQLILLNNIDFSNTVVEIQEKIIALKTSTIHVARLCFLQLPLWTIFYWNDTMFKPEYWAWWLLQGIFTIGFTVLSIWLFFNLKYENRKAKWFLWLFCGKEWQPLVQAMEMLENINEFTKE</sequence>
<evidence type="ECO:0000256" key="1">
    <source>
        <dbReference type="SAM" id="Phobius"/>
    </source>
</evidence>
<dbReference type="AlphaFoldDB" id="A0A1I2GBZ2"/>
<keyword evidence="1" id="KW-0812">Transmembrane</keyword>
<reference evidence="2 3" key="1">
    <citation type="submission" date="2016-10" db="EMBL/GenBank/DDBJ databases">
        <authorList>
            <person name="de Groot N.N."/>
        </authorList>
    </citation>
    <scope>NUCLEOTIDE SEQUENCE [LARGE SCALE GENOMIC DNA]</scope>
    <source>
        <strain>GEY</strain>
        <strain evidence="3">DSM 9560</strain>
    </source>
</reference>
<evidence type="ECO:0000313" key="2">
    <source>
        <dbReference type="EMBL" id="SFF14649.1"/>
    </source>
</evidence>
<gene>
    <name evidence="2" type="ORF">SAMN04488541_101780</name>
</gene>
<proteinExistence type="predicted"/>
<name>A0A1I2GBZ2_9BACT</name>
<feature type="transmembrane region" description="Helical" evidence="1">
    <location>
        <begin position="79"/>
        <end position="100"/>
    </location>
</feature>
<evidence type="ECO:0000313" key="3">
    <source>
        <dbReference type="Proteomes" id="UP000199513"/>
    </source>
</evidence>
<dbReference type="RefSeq" id="WP_091545040.1">
    <property type="nucleotide sequence ID" value="NZ_FONY01000017.1"/>
</dbReference>
<keyword evidence="1" id="KW-1133">Transmembrane helix</keyword>
<protein>
    <submittedName>
        <fullName evidence="2">Uncharacterized protein</fullName>
    </submittedName>
</protein>
<dbReference type="Proteomes" id="UP000199513">
    <property type="component" value="Unassembled WGS sequence"/>
</dbReference>
<dbReference type="OrthoDB" id="5706484at2"/>
<organism evidence="2 3">
    <name type="scientific">Thermoflexibacter ruber</name>
    <dbReference type="NCBI Taxonomy" id="1003"/>
    <lineage>
        <taxon>Bacteria</taxon>
        <taxon>Pseudomonadati</taxon>
        <taxon>Bacteroidota</taxon>
        <taxon>Cytophagia</taxon>
        <taxon>Cytophagales</taxon>
        <taxon>Thermoflexibacteraceae</taxon>
        <taxon>Thermoflexibacter</taxon>
    </lineage>
</organism>
<feature type="transmembrane region" description="Helical" evidence="1">
    <location>
        <begin position="48"/>
        <end position="67"/>
    </location>
</feature>
<accession>A0A1I2GBZ2</accession>
<dbReference type="EMBL" id="FONY01000017">
    <property type="protein sequence ID" value="SFF14649.1"/>
    <property type="molecule type" value="Genomic_DNA"/>
</dbReference>
<feature type="transmembrane region" description="Helical" evidence="1">
    <location>
        <begin position="157"/>
        <end position="179"/>
    </location>
</feature>
<keyword evidence="1" id="KW-0472">Membrane</keyword>
<keyword evidence="3" id="KW-1185">Reference proteome</keyword>